<accession>A0A4Q9VQZ1</accession>
<dbReference type="Proteomes" id="UP000292781">
    <property type="component" value="Unassembled WGS sequence"/>
</dbReference>
<dbReference type="EMBL" id="SJFN01000012">
    <property type="protein sequence ID" value="TBW38260.1"/>
    <property type="molecule type" value="Genomic_DNA"/>
</dbReference>
<dbReference type="AlphaFoldDB" id="A0A4Q9VQZ1"/>
<dbReference type="InterPro" id="IPR005119">
    <property type="entry name" value="LysR_subst-bd"/>
</dbReference>
<name>A0A4Q9VQZ1_9HYPH</name>
<evidence type="ECO:0000313" key="2">
    <source>
        <dbReference type="EMBL" id="TBW38260.1"/>
    </source>
</evidence>
<feature type="domain" description="LysR substrate-binding" evidence="1">
    <location>
        <begin position="1"/>
        <end position="72"/>
    </location>
</feature>
<sequence>MTLESREAMKEAVAAGLGLGYVLDHELGHDPRLRALPITGAALRATEYLVTTEAIAAIGSVREFIALARSHFAGSDG</sequence>
<protein>
    <recommendedName>
        <fullName evidence="1">LysR substrate-binding domain-containing protein</fullName>
    </recommendedName>
</protein>
<evidence type="ECO:0000313" key="3">
    <source>
        <dbReference type="Proteomes" id="UP000292781"/>
    </source>
</evidence>
<gene>
    <name evidence="2" type="ORF">EYW49_09965</name>
</gene>
<keyword evidence="3" id="KW-1185">Reference proteome</keyword>
<dbReference type="Pfam" id="PF03466">
    <property type="entry name" value="LysR_substrate"/>
    <property type="match status" value="1"/>
</dbReference>
<evidence type="ECO:0000259" key="1">
    <source>
        <dbReference type="Pfam" id="PF03466"/>
    </source>
</evidence>
<dbReference type="RefSeq" id="WP_131309063.1">
    <property type="nucleotide sequence ID" value="NZ_SJFN01000012.1"/>
</dbReference>
<dbReference type="OrthoDB" id="9808620at2"/>
<dbReference type="SUPFAM" id="SSF53850">
    <property type="entry name" value="Periplasmic binding protein-like II"/>
    <property type="match status" value="1"/>
</dbReference>
<reference evidence="2 3" key="1">
    <citation type="submission" date="2019-02" db="EMBL/GenBank/DDBJ databases">
        <title>Siculibacillus lacustris gen. nov., sp. nov., a new rosette-forming bacterium isolated from a freshwater crater lake (Lake St. Ana, Romania).</title>
        <authorList>
            <person name="Felfoldi T."/>
            <person name="Marton Z."/>
            <person name="Szabo A."/>
            <person name="Mentes A."/>
            <person name="Boka K."/>
            <person name="Marialigeti K."/>
            <person name="Mathe I."/>
            <person name="Koncz M."/>
            <person name="Schumann P."/>
            <person name="Toth E."/>
        </authorList>
    </citation>
    <scope>NUCLEOTIDE SEQUENCE [LARGE SCALE GENOMIC DNA]</scope>
    <source>
        <strain evidence="2 3">SA-279</strain>
    </source>
</reference>
<proteinExistence type="predicted"/>
<organism evidence="2 3">
    <name type="scientific">Siculibacillus lacustris</name>
    <dbReference type="NCBI Taxonomy" id="1549641"/>
    <lineage>
        <taxon>Bacteria</taxon>
        <taxon>Pseudomonadati</taxon>
        <taxon>Pseudomonadota</taxon>
        <taxon>Alphaproteobacteria</taxon>
        <taxon>Hyphomicrobiales</taxon>
        <taxon>Ancalomicrobiaceae</taxon>
        <taxon>Siculibacillus</taxon>
    </lineage>
</organism>
<comment type="caution">
    <text evidence="2">The sequence shown here is derived from an EMBL/GenBank/DDBJ whole genome shotgun (WGS) entry which is preliminary data.</text>
</comment>